<dbReference type="AlphaFoldDB" id="A0A517PMB2"/>
<evidence type="ECO:0000313" key="1">
    <source>
        <dbReference type="EMBL" id="QDT20498.1"/>
    </source>
</evidence>
<sequence>MKTGSEALALDIGLESIEGGTDPLDRTLIVSLEAGEMAFLYDPFQTFFAKTGLVIEPYEDTRISGEDLKIFERLLLETMRVVESRPEQWEEFTELQYHPQEVKIYTTLFRSGLLQKLNGLVELTRAANTAQRVLFFYGD</sequence>
<dbReference type="RefSeq" id="WP_145183390.1">
    <property type="nucleotide sequence ID" value="NZ_CP036266.1"/>
</dbReference>
<evidence type="ECO:0000313" key="2">
    <source>
        <dbReference type="Proteomes" id="UP000320421"/>
    </source>
</evidence>
<accession>A0A517PMB2</accession>
<dbReference type="EMBL" id="CP036266">
    <property type="protein sequence ID" value="QDT20498.1"/>
    <property type="molecule type" value="Genomic_DNA"/>
</dbReference>
<evidence type="ECO:0008006" key="3">
    <source>
        <dbReference type="Google" id="ProtNLM"/>
    </source>
</evidence>
<organism evidence="1 2">
    <name type="scientific">Gimesia chilikensis</name>
    <dbReference type="NCBI Taxonomy" id="2605989"/>
    <lineage>
        <taxon>Bacteria</taxon>
        <taxon>Pseudomonadati</taxon>
        <taxon>Planctomycetota</taxon>
        <taxon>Planctomycetia</taxon>
        <taxon>Planctomycetales</taxon>
        <taxon>Planctomycetaceae</taxon>
        <taxon>Gimesia</taxon>
    </lineage>
</organism>
<reference evidence="1 2" key="1">
    <citation type="submission" date="2019-02" db="EMBL/GenBank/DDBJ databases">
        <title>Deep-cultivation of Planctomycetes and their phenomic and genomic characterization uncovers novel biology.</title>
        <authorList>
            <person name="Wiegand S."/>
            <person name="Jogler M."/>
            <person name="Boedeker C."/>
            <person name="Pinto D."/>
            <person name="Vollmers J."/>
            <person name="Rivas-Marin E."/>
            <person name="Kohn T."/>
            <person name="Peeters S.H."/>
            <person name="Heuer A."/>
            <person name="Rast P."/>
            <person name="Oberbeckmann S."/>
            <person name="Bunk B."/>
            <person name="Jeske O."/>
            <person name="Meyerdierks A."/>
            <person name="Storesund J.E."/>
            <person name="Kallscheuer N."/>
            <person name="Luecker S."/>
            <person name="Lage O.M."/>
            <person name="Pohl T."/>
            <person name="Merkel B.J."/>
            <person name="Hornburger P."/>
            <person name="Mueller R.-W."/>
            <person name="Bruemmer F."/>
            <person name="Labrenz M."/>
            <person name="Spormann A.M."/>
            <person name="Op den Camp H."/>
            <person name="Overmann J."/>
            <person name="Amann R."/>
            <person name="Jetten M.S.M."/>
            <person name="Mascher T."/>
            <person name="Medema M.H."/>
            <person name="Devos D.P."/>
            <person name="Kaster A.-K."/>
            <person name="Ovreas L."/>
            <person name="Rohde M."/>
            <person name="Galperin M.Y."/>
            <person name="Jogler C."/>
        </authorList>
    </citation>
    <scope>NUCLEOTIDE SEQUENCE [LARGE SCALE GENOMIC DNA]</scope>
    <source>
        <strain evidence="1 2">HG66A1</strain>
    </source>
</reference>
<proteinExistence type="predicted"/>
<keyword evidence="2" id="KW-1185">Reference proteome</keyword>
<name>A0A517PMB2_9PLAN</name>
<protein>
    <recommendedName>
        <fullName evidence="3">DUF1877 family protein</fullName>
    </recommendedName>
</protein>
<gene>
    <name evidence="1" type="ORF">HG66A1_22840</name>
</gene>
<dbReference type="Proteomes" id="UP000320421">
    <property type="component" value="Chromosome"/>
</dbReference>